<feature type="compositionally biased region" description="Basic and acidic residues" evidence="1">
    <location>
        <begin position="374"/>
        <end position="387"/>
    </location>
</feature>
<keyword evidence="3" id="KW-1185">Reference proteome</keyword>
<evidence type="ECO:0000313" key="3">
    <source>
        <dbReference type="Proteomes" id="UP000652761"/>
    </source>
</evidence>
<sequence length="1045" mass="115374">MVDTPGENLAATDSRVGARARGEQGVSPGLPSPKARSFFCEGAAHTPKERSLAVRCEWGARGGRDKAGEEPLPRPRARTDCAIVVHGNELHWNILHDYGGKMLNDVSHCEAFMMDCRSEVRRHSFLQQNPKFTDIFSPRASRSSKPREKDKAPQRHVVAQDTDGRPSFPPKFPGNYQKIWPSKVSMGSEELVKHMSNVPVYLQRTERGHNLQEKALNFGVLDWQRLAKWTDNHRWGTEHGYASGSPASSNASSPFTTFGSSSQSCRSSASSYLNQRNQSPSVHCHRDPSTGDDQTHLSEEASRIKNDIACHPPGITPGKCPVRHRITFSLDRCSLMDSLAASYKENKRKGPDSASVSDSLRSSFRTSTLPPRSKNREKMKSHDFRSEFREKSGDLRHVCHSTSPCALQDCPQNHRSGLCRLDRGMLDHLEENFQGNRRISFASPRNSATRIEPGRASLVGTFPSKDHQFSRLSLSVPRSCPLSSDIHGNGWLGMRPSSDLGGRTVPFDSITSSQRSDEDAMVRLNGCHGKHEKYATKLQKDTACETPGRLHRIGIKALTRGRESEPSNQSNTDLIRSSSLRENSDAKQGKWTPLASQNPERETDISKSRRSPLRRLLDPLRKSKAFNLSLAAGLTVGTPRPSSYDRKFPTEENLVSNQGPRSLFHTTPRSSISDSVNGSPPPSCMPAENLGSSYGGKHEVSSRQGLLQVSWKNGLPLFTFSLNESDILAATWKRGTSSKEDYECIYTFYHVCEIKKKIGGWISQGNKGKRKELVTNAIGQMNVTCLKCPRNHFTVREFILFGPKLRPTARETLDPVPNSELAAIVLRVPEGSTESFIDNLPHINNVGHLLKPSLETNRHAYSPGGNWVSGQILEKNYPKMVAILPSEVHGLSDTGKPATLVERWKSGGLCDCGGWDAGCSLKILTNNLLHSMSGSLQSCKTLDGTCRVELFIQGEGQERKPLFRLVTFNEGLYTVDFDASIEVLQAFSVCIAILHGKKPRGPCELQGSRLCKSMDGCVVKNSAGKPVGSSISMPHHPPLSPVGRA</sequence>
<dbReference type="InterPro" id="IPR021916">
    <property type="entry name" value="DUF3527"/>
</dbReference>
<feature type="compositionally biased region" description="Polar residues" evidence="1">
    <location>
        <begin position="272"/>
        <end position="281"/>
    </location>
</feature>
<evidence type="ECO:0000313" key="2">
    <source>
        <dbReference type="EMBL" id="MQL88649.1"/>
    </source>
</evidence>
<feature type="region of interest" description="Disordered" evidence="1">
    <location>
        <begin position="135"/>
        <end position="172"/>
    </location>
</feature>
<feature type="region of interest" description="Disordered" evidence="1">
    <location>
        <begin position="652"/>
        <end position="682"/>
    </location>
</feature>
<feature type="compositionally biased region" description="Basic and acidic residues" evidence="1">
    <location>
        <begin position="284"/>
        <end position="297"/>
    </location>
</feature>
<feature type="region of interest" description="Disordered" evidence="1">
    <location>
        <begin position="556"/>
        <end position="616"/>
    </location>
</feature>
<dbReference type="AlphaFoldDB" id="A0A843VAU1"/>
<comment type="caution">
    <text evidence="2">The sequence shown here is derived from an EMBL/GenBank/DDBJ whole genome shotgun (WGS) entry which is preliminary data.</text>
</comment>
<feature type="compositionally biased region" description="Low complexity" evidence="1">
    <location>
        <begin position="352"/>
        <end position="369"/>
    </location>
</feature>
<evidence type="ECO:0000256" key="1">
    <source>
        <dbReference type="SAM" id="MobiDB-lite"/>
    </source>
</evidence>
<dbReference type="Pfam" id="PF12043">
    <property type="entry name" value="DUF3527"/>
    <property type="match status" value="2"/>
</dbReference>
<organism evidence="2 3">
    <name type="scientific">Colocasia esculenta</name>
    <name type="common">Wild taro</name>
    <name type="synonym">Arum esculentum</name>
    <dbReference type="NCBI Taxonomy" id="4460"/>
    <lineage>
        <taxon>Eukaryota</taxon>
        <taxon>Viridiplantae</taxon>
        <taxon>Streptophyta</taxon>
        <taxon>Embryophyta</taxon>
        <taxon>Tracheophyta</taxon>
        <taxon>Spermatophyta</taxon>
        <taxon>Magnoliopsida</taxon>
        <taxon>Liliopsida</taxon>
        <taxon>Araceae</taxon>
        <taxon>Aroideae</taxon>
        <taxon>Colocasieae</taxon>
        <taxon>Colocasia</taxon>
    </lineage>
</organism>
<feature type="region of interest" description="Disordered" evidence="1">
    <location>
        <begin position="1"/>
        <end position="32"/>
    </location>
</feature>
<dbReference type="PANTHER" id="PTHR31390">
    <property type="entry name" value="EXPRESSED PROTEIN"/>
    <property type="match status" value="1"/>
</dbReference>
<dbReference type="Proteomes" id="UP000652761">
    <property type="component" value="Unassembled WGS sequence"/>
</dbReference>
<dbReference type="OrthoDB" id="1898655at2759"/>
<accession>A0A843VAU1</accession>
<feature type="region of interest" description="Disordered" evidence="1">
    <location>
        <begin position="240"/>
        <end position="297"/>
    </location>
</feature>
<name>A0A843VAU1_COLES</name>
<dbReference type="PANTHER" id="PTHR31390:SF12">
    <property type="entry name" value="PUTATIVE (DUF3527)-RELATED"/>
    <property type="match status" value="1"/>
</dbReference>
<dbReference type="EMBL" id="NMUH01001075">
    <property type="protein sequence ID" value="MQL88649.1"/>
    <property type="molecule type" value="Genomic_DNA"/>
</dbReference>
<proteinExistence type="predicted"/>
<feature type="compositionally biased region" description="Low complexity" evidence="1">
    <location>
        <begin position="242"/>
        <end position="271"/>
    </location>
</feature>
<feature type="region of interest" description="Disordered" evidence="1">
    <location>
        <begin position="344"/>
        <end position="387"/>
    </location>
</feature>
<gene>
    <name evidence="2" type="ORF">Taro_021209</name>
</gene>
<protein>
    <submittedName>
        <fullName evidence="2">Uncharacterized protein</fullName>
    </submittedName>
</protein>
<reference evidence="2" key="1">
    <citation type="submission" date="2017-07" db="EMBL/GenBank/DDBJ databases">
        <title>Taro Niue Genome Assembly and Annotation.</title>
        <authorList>
            <person name="Atibalentja N."/>
            <person name="Keating K."/>
            <person name="Fields C.J."/>
        </authorList>
    </citation>
    <scope>NUCLEOTIDE SEQUENCE</scope>
    <source>
        <strain evidence="2">Niue_2</strain>
        <tissue evidence="2">Leaf</tissue>
    </source>
</reference>
<feature type="compositionally biased region" description="Polar residues" evidence="1">
    <location>
        <begin position="653"/>
        <end position="678"/>
    </location>
</feature>
<feature type="compositionally biased region" description="Polar residues" evidence="1">
    <location>
        <begin position="566"/>
        <end position="581"/>
    </location>
</feature>